<comment type="caution">
    <text evidence="1">The sequence shown here is derived from an EMBL/GenBank/DDBJ whole genome shotgun (WGS) entry which is preliminary data.</text>
</comment>
<gene>
    <name evidence="1" type="ORF">GZ77_04000</name>
</gene>
<keyword evidence="2" id="KW-1185">Reference proteome</keyword>
<evidence type="ECO:0000313" key="2">
    <source>
        <dbReference type="Proteomes" id="UP000028006"/>
    </source>
</evidence>
<name>A0A081NBA4_9GAMM</name>
<proteinExistence type="predicted"/>
<sequence>MLNTVHRLFGHELLNKPLIIKELSVYYAASERDSEQLSTTFCRCDEIGRHRGFKILKKVLNLDFLQLQKNGRSPINKELQIENKTF</sequence>
<evidence type="ECO:0000313" key="1">
    <source>
        <dbReference type="EMBL" id="KEQ15727.1"/>
    </source>
</evidence>
<dbReference type="Proteomes" id="UP000028006">
    <property type="component" value="Unassembled WGS sequence"/>
</dbReference>
<accession>A0A081NBA4</accession>
<dbReference type="AlphaFoldDB" id="A0A081NBA4"/>
<organism evidence="1 2">
    <name type="scientific">Endozoicomonas montiporae</name>
    <dbReference type="NCBI Taxonomy" id="1027273"/>
    <lineage>
        <taxon>Bacteria</taxon>
        <taxon>Pseudomonadati</taxon>
        <taxon>Pseudomonadota</taxon>
        <taxon>Gammaproteobacteria</taxon>
        <taxon>Oceanospirillales</taxon>
        <taxon>Endozoicomonadaceae</taxon>
        <taxon>Endozoicomonas</taxon>
    </lineage>
</organism>
<reference evidence="1 2" key="1">
    <citation type="submission" date="2014-06" db="EMBL/GenBank/DDBJ databases">
        <title>Whole Genome Sequences of Three Symbiotic Endozoicomonas Bacteria.</title>
        <authorList>
            <person name="Neave M.J."/>
            <person name="Apprill A."/>
            <person name="Voolstra C.R."/>
        </authorList>
    </citation>
    <scope>NUCLEOTIDE SEQUENCE [LARGE SCALE GENOMIC DNA]</scope>
    <source>
        <strain evidence="1 2">LMG 24815</strain>
    </source>
</reference>
<dbReference type="EMBL" id="JOKG01000001">
    <property type="protein sequence ID" value="KEQ15727.1"/>
    <property type="molecule type" value="Genomic_DNA"/>
</dbReference>
<protein>
    <submittedName>
        <fullName evidence="1">Uncharacterized protein</fullName>
    </submittedName>
</protein>